<accession>A0A210PDF9</accession>
<dbReference type="Proteomes" id="UP000242188">
    <property type="component" value="Unassembled WGS sequence"/>
</dbReference>
<evidence type="ECO:0000313" key="2">
    <source>
        <dbReference type="EMBL" id="OWF34481.1"/>
    </source>
</evidence>
<dbReference type="InterPro" id="IPR011333">
    <property type="entry name" value="SKP1/BTB/POZ_sf"/>
</dbReference>
<name>A0A210PDF9_MIZYE</name>
<dbReference type="SUPFAM" id="SSF54695">
    <property type="entry name" value="POZ domain"/>
    <property type="match status" value="1"/>
</dbReference>
<dbReference type="Gene3D" id="3.30.710.10">
    <property type="entry name" value="Potassium Channel Kv1.1, Chain A"/>
    <property type="match status" value="1"/>
</dbReference>
<gene>
    <name evidence="2" type="ORF">KP79_PYT03469</name>
</gene>
<keyword evidence="3" id="KW-1185">Reference proteome</keyword>
<dbReference type="AlphaFoldDB" id="A0A210PDF9"/>
<sequence length="92" mass="10274">MKELYFNKPESADVTFRVEGRTIYAHKVLLSARCNVMAAMFGGHFIEGQSSLSEVNIPDTSAECFLALLEYLYTDHSPIEEIEVMGLVVLAD</sequence>
<dbReference type="Pfam" id="PF00651">
    <property type="entry name" value="BTB"/>
    <property type="match status" value="1"/>
</dbReference>
<evidence type="ECO:0000313" key="3">
    <source>
        <dbReference type="Proteomes" id="UP000242188"/>
    </source>
</evidence>
<protein>
    <submittedName>
        <fullName evidence="2">Rho-related protein racA</fullName>
    </submittedName>
</protein>
<dbReference type="InterPro" id="IPR000210">
    <property type="entry name" value="BTB/POZ_dom"/>
</dbReference>
<organism evidence="2 3">
    <name type="scientific">Mizuhopecten yessoensis</name>
    <name type="common">Japanese scallop</name>
    <name type="synonym">Patinopecten yessoensis</name>
    <dbReference type="NCBI Taxonomy" id="6573"/>
    <lineage>
        <taxon>Eukaryota</taxon>
        <taxon>Metazoa</taxon>
        <taxon>Spiralia</taxon>
        <taxon>Lophotrochozoa</taxon>
        <taxon>Mollusca</taxon>
        <taxon>Bivalvia</taxon>
        <taxon>Autobranchia</taxon>
        <taxon>Pteriomorphia</taxon>
        <taxon>Pectinida</taxon>
        <taxon>Pectinoidea</taxon>
        <taxon>Pectinidae</taxon>
        <taxon>Mizuhopecten</taxon>
    </lineage>
</organism>
<dbReference type="OrthoDB" id="10251809at2759"/>
<reference evidence="2 3" key="1">
    <citation type="journal article" date="2017" name="Nat. Ecol. Evol.">
        <title>Scallop genome provides insights into evolution of bilaterian karyotype and development.</title>
        <authorList>
            <person name="Wang S."/>
            <person name="Zhang J."/>
            <person name="Jiao W."/>
            <person name="Li J."/>
            <person name="Xun X."/>
            <person name="Sun Y."/>
            <person name="Guo X."/>
            <person name="Huan P."/>
            <person name="Dong B."/>
            <person name="Zhang L."/>
            <person name="Hu X."/>
            <person name="Sun X."/>
            <person name="Wang J."/>
            <person name="Zhao C."/>
            <person name="Wang Y."/>
            <person name="Wang D."/>
            <person name="Huang X."/>
            <person name="Wang R."/>
            <person name="Lv J."/>
            <person name="Li Y."/>
            <person name="Zhang Z."/>
            <person name="Liu B."/>
            <person name="Lu W."/>
            <person name="Hui Y."/>
            <person name="Liang J."/>
            <person name="Zhou Z."/>
            <person name="Hou R."/>
            <person name="Li X."/>
            <person name="Liu Y."/>
            <person name="Li H."/>
            <person name="Ning X."/>
            <person name="Lin Y."/>
            <person name="Zhao L."/>
            <person name="Xing Q."/>
            <person name="Dou J."/>
            <person name="Li Y."/>
            <person name="Mao J."/>
            <person name="Guo H."/>
            <person name="Dou H."/>
            <person name="Li T."/>
            <person name="Mu C."/>
            <person name="Jiang W."/>
            <person name="Fu Q."/>
            <person name="Fu X."/>
            <person name="Miao Y."/>
            <person name="Liu J."/>
            <person name="Yu Q."/>
            <person name="Li R."/>
            <person name="Liao H."/>
            <person name="Li X."/>
            <person name="Kong Y."/>
            <person name="Jiang Z."/>
            <person name="Chourrout D."/>
            <person name="Li R."/>
            <person name="Bao Z."/>
        </authorList>
    </citation>
    <scope>NUCLEOTIDE SEQUENCE [LARGE SCALE GENOMIC DNA]</scope>
    <source>
        <strain evidence="2 3">PY_sf001</strain>
    </source>
</reference>
<dbReference type="EMBL" id="NEDP02082610">
    <property type="protein sequence ID" value="OWF34481.1"/>
    <property type="molecule type" value="Genomic_DNA"/>
</dbReference>
<dbReference type="PROSITE" id="PS50097">
    <property type="entry name" value="BTB"/>
    <property type="match status" value="1"/>
</dbReference>
<proteinExistence type="predicted"/>
<evidence type="ECO:0000259" key="1">
    <source>
        <dbReference type="PROSITE" id="PS50097"/>
    </source>
</evidence>
<dbReference type="SMART" id="SM00225">
    <property type="entry name" value="BTB"/>
    <property type="match status" value="1"/>
</dbReference>
<dbReference type="STRING" id="6573.A0A210PDF9"/>
<dbReference type="PANTHER" id="PTHR24413">
    <property type="entry name" value="SPECKLE-TYPE POZ PROTEIN"/>
    <property type="match status" value="1"/>
</dbReference>
<comment type="caution">
    <text evidence="2">The sequence shown here is derived from an EMBL/GenBank/DDBJ whole genome shotgun (WGS) entry which is preliminary data.</text>
</comment>
<feature type="domain" description="BTB" evidence="1">
    <location>
        <begin position="12"/>
        <end position="81"/>
    </location>
</feature>